<keyword evidence="5 8" id="KW-1133">Transmembrane helix</keyword>
<feature type="transmembrane region" description="Helical" evidence="8">
    <location>
        <begin position="305"/>
        <end position="323"/>
    </location>
</feature>
<protein>
    <recommendedName>
        <fullName evidence="8">Ammonium transporter</fullName>
    </recommendedName>
</protein>
<evidence type="ECO:0000256" key="6">
    <source>
        <dbReference type="ARBA" id="ARBA00023136"/>
    </source>
</evidence>
<dbReference type="PANTHER" id="PTHR11730:SF58">
    <property type="entry name" value="AMMONIUM TRANSPORTER"/>
    <property type="match status" value="1"/>
</dbReference>
<evidence type="ECO:0000256" key="1">
    <source>
        <dbReference type="ARBA" id="ARBA00004141"/>
    </source>
</evidence>
<dbReference type="InterPro" id="IPR024041">
    <property type="entry name" value="NH4_transpt_AmtB-like_dom"/>
</dbReference>
<dbReference type="SUPFAM" id="SSF111352">
    <property type="entry name" value="Ammonium transporter"/>
    <property type="match status" value="1"/>
</dbReference>
<evidence type="ECO:0000259" key="9">
    <source>
        <dbReference type="Pfam" id="PF00909"/>
    </source>
</evidence>
<keyword evidence="6 8" id="KW-0472">Membrane</keyword>
<feature type="transmembrane region" description="Helical" evidence="8">
    <location>
        <begin position="251"/>
        <end position="272"/>
    </location>
</feature>
<dbReference type="Pfam" id="PF00909">
    <property type="entry name" value="Ammonium_transp"/>
    <property type="match status" value="1"/>
</dbReference>
<dbReference type="Proteomes" id="UP001159427">
    <property type="component" value="Unassembled WGS sequence"/>
</dbReference>
<keyword evidence="3 8" id="KW-0813">Transport</keyword>
<comment type="subcellular location">
    <subcellularLocation>
        <location evidence="8">Cell membrane</location>
        <topology evidence="8">Multi-pass membrane protein</topology>
    </subcellularLocation>
    <subcellularLocation>
        <location evidence="1">Membrane</location>
        <topology evidence="1">Multi-pass membrane protein</topology>
    </subcellularLocation>
</comment>
<feature type="transmembrane region" description="Helical" evidence="8">
    <location>
        <begin position="335"/>
        <end position="353"/>
    </location>
</feature>
<feature type="transmembrane region" description="Helical" evidence="8">
    <location>
        <begin position="140"/>
        <end position="160"/>
    </location>
</feature>
<dbReference type="PANTHER" id="PTHR11730">
    <property type="entry name" value="AMMONIUM TRANSPORTER"/>
    <property type="match status" value="1"/>
</dbReference>
<keyword evidence="7 8" id="KW-0924">Ammonia transport</keyword>
<feature type="transmembrane region" description="Helical" evidence="8">
    <location>
        <begin position="114"/>
        <end position="133"/>
    </location>
</feature>
<dbReference type="EMBL" id="CALNXI010000228">
    <property type="protein sequence ID" value="CAH3022648.1"/>
    <property type="molecule type" value="Genomic_DNA"/>
</dbReference>
<feature type="transmembrane region" description="Helical" evidence="8">
    <location>
        <begin position="373"/>
        <end position="402"/>
    </location>
</feature>
<evidence type="ECO:0000313" key="10">
    <source>
        <dbReference type="EMBL" id="CAH3022648.1"/>
    </source>
</evidence>
<accession>A0ABN8M3Z3</accession>
<reference evidence="10 11" key="1">
    <citation type="submission" date="2022-05" db="EMBL/GenBank/DDBJ databases">
        <authorList>
            <consortium name="Genoscope - CEA"/>
            <person name="William W."/>
        </authorList>
    </citation>
    <scope>NUCLEOTIDE SEQUENCE [LARGE SCALE GENOMIC DNA]</scope>
</reference>
<evidence type="ECO:0000313" key="11">
    <source>
        <dbReference type="Proteomes" id="UP001159427"/>
    </source>
</evidence>
<comment type="caution">
    <text evidence="10">The sequence shown here is derived from an EMBL/GenBank/DDBJ whole genome shotgun (WGS) entry which is preliminary data.</text>
</comment>
<dbReference type="Gene3D" id="1.10.3430.10">
    <property type="entry name" value="Ammonium transporter AmtB like domains"/>
    <property type="match status" value="1"/>
</dbReference>
<name>A0ABN8M3Z3_9CNID</name>
<evidence type="ECO:0000256" key="7">
    <source>
        <dbReference type="ARBA" id="ARBA00023177"/>
    </source>
</evidence>
<feature type="transmembrane region" description="Helical" evidence="8">
    <location>
        <begin position="26"/>
        <end position="46"/>
    </location>
</feature>
<keyword evidence="11" id="KW-1185">Reference proteome</keyword>
<dbReference type="InterPro" id="IPR001905">
    <property type="entry name" value="Ammonium_transpt"/>
</dbReference>
<evidence type="ECO:0000256" key="8">
    <source>
        <dbReference type="RuleBase" id="RU362002"/>
    </source>
</evidence>
<dbReference type="NCBIfam" id="TIGR00836">
    <property type="entry name" value="amt"/>
    <property type="match status" value="1"/>
</dbReference>
<feature type="transmembrane region" description="Helical" evidence="8">
    <location>
        <begin position="279"/>
        <end position="299"/>
    </location>
</feature>
<evidence type="ECO:0000256" key="3">
    <source>
        <dbReference type="ARBA" id="ARBA00022448"/>
    </source>
</evidence>
<organism evidence="10 11">
    <name type="scientific">Porites evermanni</name>
    <dbReference type="NCBI Taxonomy" id="104178"/>
    <lineage>
        <taxon>Eukaryota</taxon>
        <taxon>Metazoa</taxon>
        <taxon>Cnidaria</taxon>
        <taxon>Anthozoa</taxon>
        <taxon>Hexacorallia</taxon>
        <taxon>Scleractinia</taxon>
        <taxon>Fungiina</taxon>
        <taxon>Poritidae</taxon>
        <taxon>Porites</taxon>
    </lineage>
</organism>
<feature type="transmembrane region" description="Helical" evidence="8">
    <location>
        <begin position="216"/>
        <end position="239"/>
    </location>
</feature>
<evidence type="ECO:0000256" key="2">
    <source>
        <dbReference type="ARBA" id="ARBA00005887"/>
    </source>
</evidence>
<evidence type="ECO:0000256" key="4">
    <source>
        <dbReference type="ARBA" id="ARBA00022692"/>
    </source>
</evidence>
<feature type="transmembrane region" description="Helical" evidence="8">
    <location>
        <begin position="67"/>
        <end position="85"/>
    </location>
</feature>
<evidence type="ECO:0000256" key="5">
    <source>
        <dbReference type="ARBA" id="ARBA00022989"/>
    </source>
</evidence>
<keyword evidence="4 8" id="KW-0812">Transmembrane</keyword>
<sequence>MNKTNWMINSTETSTQKGEEIGSDDATWILTSAFIIFTMQSGFGLLESGMVSRKNEANIMVKNAVDVIYGGLSYWLFGFALSFGLSSHGNAFAGYGYFLTDAHESEMGLVFSKYFFQLSFSTTATTIVSGAMAERTNLKAYTMYSFLNTLTYSIPAHWIWGEKGWLHTMGAVDIAGCGAVHLVGGVSGLVATLMLKPRTGRFDANAPPKHMASPTNVLLGTFMLWWGWLGFNCGSTFGISGMKWKLASRAAVVTINGSIGGGVLGMVYSYICFKNKLDIPIFVTGILAGLVSITAICSLARPWEAIIIGALGALIACPGCALLERLRIDDPVGCVPTHGLAGIWGLISVALFAEKDILEKRFSDEFGIFKGGPWRFLGVQMLMVVAVSAWSAVTTFVELLFVDKLLGLRMTLEDELLGADKVEHGIEDHEPALPSSYYSANENGHEASKPAELNVNQLQTSGESTDSMQERENGGNFPLETVHTRRKLLRLKFRRALSIKTPKQNDHSTNGVFTMKDSYANGRVGVNPEYVSEFDNHNTLEYGNTAKKNGSEIIKQSSNDFPPC</sequence>
<feature type="domain" description="Ammonium transporter AmtB-like" evidence="9">
    <location>
        <begin position="28"/>
        <end position="425"/>
    </location>
</feature>
<feature type="transmembrane region" description="Helical" evidence="8">
    <location>
        <begin position="172"/>
        <end position="195"/>
    </location>
</feature>
<dbReference type="InterPro" id="IPR029020">
    <property type="entry name" value="Ammonium/urea_transptr"/>
</dbReference>
<proteinExistence type="inferred from homology"/>
<gene>
    <name evidence="10" type="ORF">PEVE_00016318</name>
</gene>
<comment type="similarity">
    <text evidence="2 8">Belongs to the ammonia transporter channel (TC 1.A.11.2) family.</text>
</comment>